<evidence type="ECO:0000313" key="11">
    <source>
        <dbReference type="EMBL" id="EPZ36795.1"/>
    </source>
</evidence>
<dbReference type="GO" id="GO:0000244">
    <property type="term" value="P:spliceosomal tri-snRNP complex assembly"/>
    <property type="evidence" value="ECO:0007669"/>
    <property type="project" value="InterPro"/>
</dbReference>
<dbReference type="InterPro" id="IPR019175">
    <property type="entry name" value="Prp31_C"/>
</dbReference>
<dbReference type="FunFam" id="1.10.287.4070:FF:000003">
    <property type="entry name" value="U4/U6 small nuclear ribonucleoprotein PRP31"/>
    <property type="match status" value="1"/>
</dbReference>
<dbReference type="GO" id="GO:0046540">
    <property type="term" value="C:U4/U6 x U5 tri-snRNP complex"/>
    <property type="evidence" value="ECO:0007669"/>
    <property type="project" value="EnsemblFungi"/>
</dbReference>
<accession>A0A075B2H4</accession>
<evidence type="ECO:0000256" key="5">
    <source>
        <dbReference type="ARBA" id="ARBA00022884"/>
    </source>
</evidence>
<dbReference type="AlphaFoldDB" id="A0A075B2H4"/>
<evidence type="ECO:0000256" key="6">
    <source>
        <dbReference type="ARBA" id="ARBA00023187"/>
    </source>
</evidence>
<evidence type="ECO:0000259" key="10">
    <source>
        <dbReference type="PROSITE" id="PS51358"/>
    </source>
</evidence>
<comment type="similarity">
    <text evidence="2">Belongs to the PRP31 family.</text>
</comment>
<keyword evidence="7" id="KW-0539">Nucleus</keyword>
<proteinExistence type="inferred from homology"/>
<keyword evidence="8" id="KW-0687">Ribonucleoprotein</keyword>
<protein>
    <submittedName>
        <fullName evidence="11">Nop domain-containing protein</fullName>
    </submittedName>
</protein>
<dbReference type="InterPro" id="IPR036070">
    <property type="entry name" value="Nop_dom_sf"/>
</dbReference>
<dbReference type="Pfam" id="PF09785">
    <property type="entry name" value="Prp31_C"/>
    <property type="match status" value="1"/>
</dbReference>
<keyword evidence="5" id="KW-0694">RNA-binding</keyword>
<evidence type="ECO:0000256" key="8">
    <source>
        <dbReference type="ARBA" id="ARBA00023274"/>
    </source>
</evidence>
<dbReference type="PANTHER" id="PTHR13904">
    <property type="entry name" value="PRE-MRNA SPLICING FACTOR PRP31"/>
    <property type="match status" value="1"/>
</dbReference>
<keyword evidence="4" id="KW-0747">Spliceosome</keyword>
<evidence type="ECO:0000256" key="4">
    <source>
        <dbReference type="ARBA" id="ARBA00022728"/>
    </source>
</evidence>
<dbReference type="HOGENOM" id="CLU_026337_2_1_1"/>
<dbReference type="OMA" id="EMRRSAN"/>
<dbReference type="GO" id="GO:0071011">
    <property type="term" value="C:precatalytic spliceosome"/>
    <property type="evidence" value="ECO:0007669"/>
    <property type="project" value="TreeGrafter"/>
</dbReference>
<dbReference type="InterPro" id="IPR042239">
    <property type="entry name" value="Nop_C"/>
</dbReference>
<evidence type="ECO:0000256" key="2">
    <source>
        <dbReference type="ARBA" id="ARBA00005572"/>
    </source>
</evidence>
<sequence>MNEQELLADLDDLDDISENELEDNAISVDENEAIENGIEIDVGFGQEDPQYKLLLQANKTAVDIDNEIYLIHKFIRDIYSQKFPELEGSVLNMVDYIKAVQLIKNETDVSKVNLQQALPASTVMTISVAASTTTGKPLNQHDLDSVLKACDMALELENIRWKILAFVESKMTFLAPNLSALLGTSTAAKLMGVAGGLLPLSRLPGNTIQILGSQKKHLAGFSSASVKQHVGFIYEMEFIKRLPKELKMKAQRVIAYKAALAARVDACKEAPDGSVGRNLKQEIDSKFEKFQEPPPLKKIKALPTPTEGRKSKRGGKRVRRQKETFAVTELRKLQNRVQFGVQEEEIIVGDTVKGLGLIKGASGRVRTAATNDKLREKIKKTRQLKPLAANESGLATSIAFTPVQGFELYNPEIAKAEKEQQNSSKYFGNITFKKPTFVPK</sequence>
<dbReference type="SUPFAM" id="SSF89124">
    <property type="entry name" value="Nop domain"/>
    <property type="match status" value="1"/>
</dbReference>
<dbReference type="PANTHER" id="PTHR13904:SF0">
    <property type="entry name" value="U4_U6 SMALL NUCLEAR RIBONUCLEOPROTEIN PRP31"/>
    <property type="match status" value="1"/>
</dbReference>
<dbReference type="STRING" id="988480.A0A075B2H4"/>
<gene>
    <name evidence="11" type="ORF">O9G_004587</name>
</gene>
<reference evidence="11 12" key="1">
    <citation type="journal article" date="2013" name="Curr. Biol.">
        <title>Shared signatures of parasitism and phylogenomics unite Cryptomycota and microsporidia.</title>
        <authorList>
            <person name="James T.Y."/>
            <person name="Pelin A."/>
            <person name="Bonen L."/>
            <person name="Ahrendt S."/>
            <person name="Sain D."/>
            <person name="Corradi N."/>
            <person name="Stajich J.E."/>
        </authorList>
    </citation>
    <scope>NUCLEOTIDE SEQUENCE [LARGE SCALE GENOMIC DNA]</scope>
    <source>
        <strain evidence="11 12">CSF55</strain>
    </source>
</reference>
<dbReference type="InterPro" id="IPR012976">
    <property type="entry name" value="NOSIC"/>
</dbReference>
<evidence type="ECO:0000256" key="9">
    <source>
        <dbReference type="SAM" id="MobiDB-lite"/>
    </source>
</evidence>
<dbReference type="InterPro" id="IPR027105">
    <property type="entry name" value="Prp31"/>
</dbReference>
<dbReference type="GO" id="GO:0003723">
    <property type="term" value="F:RNA binding"/>
    <property type="evidence" value="ECO:0007669"/>
    <property type="project" value="UniProtKB-KW"/>
</dbReference>
<dbReference type="GO" id="GO:0005687">
    <property type="term" value="C:U4 snRNP"/>
    <property type="evidence" value="ECO:0007669"/>
    <property type="project" value="TreeGrafter"/>
</dbReference>
<dbReference type="SMART" id="SM00931">
    <property type="entry name" value="NOSIC"/>
    <property type="match status" value="1"/>
</dbReference>
<feature type="compositionally biased region" description="Basic residues" evidence="9">
    <location>
        <begin position="310"/>
        <end position="320"/>
    </location>
</feature>
<dbReference type="Pfam" id="PF01798">
    <property type="entry name" value="Nop"/>
    <property type="match status" value="1"/>
</dbReference>
<dbReference type="OrthoDB" id="4771285at2759"/>
<dbReference type="EMBL" id="KE560431">
    <property type="protein sequence ID" value="EPZ36795.1"/>
    <property type="molecule type" value="Genomic_DNA"/>
</dbReference>
<evidence type="ECO:0000256" key="7">
    <source>
        <dbReference type="ARBA" id="ARBA00023242"/>
    </source>
</evidence>
<feature type="domain" description="Nop" evidence="10">
    <location>
        <begin position="174"/>
        <end position="292"/>
    </location>
</feature>
<dbReference type="InterPro" id="IPR002687">
    <property type="entry name" value="Nop_dom"/>
</dbReference>
<keyword evidence="3" id="KW-0507">mRNA processing</keyword>
<keyword evidence="6" id="KW-0508">mRNA splicing</keyword>
<dbReference type="Gene3D" id="1.10.287.4070">
    <property type="match status" value="1"/>
</dbReference>
<dbReference type="PROSITE" id="PS51358">
    <property type="entry name" value="NOP"/>
    <property type="match status" value="1"/>
</dbReference>
<name>A0A075B2H4_ROZAC</name>
<evidence type="ECO:0000313" key="12">
    <source>
        <dbReference type="Proteomes" id="UP000030755"/>
    </source>
</evidence>
<evidence type="ECO:0000256" key="3">
    <source>
        <dbReference type="ARBA" id="ARBA00022664"/>
    </source>
</evidence>
<feature type="region of interest" description="Disordered" evidence="9">
    <location>
        <begin position="296"/>
        <end position="322"/>
    </location>
</feature>
<dbReference type="GO" id="GO:0045292">
    <property type="term" value="P:mRNA cis splicing, via spliceosome"/>
    <property type="evidence" value="ECO:0007669"/>
    <property type="project" value="EnsemblFungi"/>
</dbReference>
<keyword evidence="12" id="KW-1185">Reference proteome</keyword>
<organism evidence="11 12">
    <name type="scientific">Rozella allomycis (strain CSF55)</name>
    <dbReference type="NCBI Taxonomy" id="988480"/>
    <lineage>
        <taxon>Eukaryota</taxon>
        <taxon>Fungi</taxon>
        <taxon>Fungi incertae sedis</taxon>
        <taxon>Cryptomycota</taxon>
        <taxon>Cryptomycota incertae sedis</taxon>
        <taxon>Rozella</taxon>
    </lineage>
</organism>
<dbReference type="Gene3D" id="1.10.246.90">
    <property type="entry name" value="Nop domain"/>
    <property type="match status" value="1"/>
</dbReference>
<comment type="subcellular location">
    <subcellularLocation>
        <location evidence="1">Nucleus</location>
    </subcellularLocation>
</comment>
<evidence type="ECO:0000256" key="1">
    <source>
        <dbReference type="ARBA" id="ARBA00004123"/>
    </source>
</evidence>
<dbReference type="FunFam" id="1.10.246.90:FF:000002">
    <property type="entry name" value="U4/U6 small nuclear ribonucleoprotein Prp31"/>
    <property type="match status" value="1"/>
</dbReference>
<dbReference type="Proteomes" id="UP000030755">
    <property type="component" value="Unassembled WGS sequence"/>
</dbReference>